<dbReference type="Pfam" id="PF02517">
    <property type="entry name" value="Rce1-like"/>
    <property type="match status" value="1"/>
</dbReference>
<keyword evidence="1" id="KW-0812">Transmembrane</keyword>
<proteinExistence type="predicted"/>
<dbReference type="Proteomes" id="UP001143509">
    <property type="component" value="Unassembled WGS sequence"/>
</dbReference>
<organism evidence="3 4">
    <name type="scientific">Brevundimonas intermedia</name>
    <dbReference type="NCBI Taxonomy" id="74315"/>
    <lineage>
        <taxon>Bacteria</taxon>
        <taxon>Pseudomonadati</taxon>
        <taxon>Pseudomonadota</taxon>
        <taxon>Alphaproteobacteria</taxon>
        <taxon>Caulobacterales</taxon>
        <taxon>Caulobacteraceae</taxon>
        <taxon>Brevundimonas</taxon>
    </lineage>
</organism>
<keyword evidence="1" id="KW-1133">Transmembrane helix</keyword>
<feature type="transmembrane region" description="Helical" evidence="1">
    <location>
        <begin position="170"/>
        <end position="188"/>
    </location>
</feature>
<evidence type="ECO:0000313" key="3">
    <source>
        <dbReference type="EMBL" id="GLK47328.1"/>
    </source>
</evidence>
<feature type="transmembrane region" description="Helical" evidence="1">
    <location>
        <begin position="194"/>
        <end position="216"/>
    </location>
</feature>
<dbReference type="EMBL" id="BSFD01000001">
    <property type="protein sequence ID" value="GLK47328.1"/>
    <property type="molecule type" value="Genomic_DNA"/>
</dbReference>
<keyword evidence="4" id="KW-1185">Reference proteome</keyword>
<evidence type="ECO:0000313" key="4">
    <source>
        <dbReference type="Proteomes" id="UP001143509"/>
    </source>
</evidence>
<reference evidence="3" key="1">
    <citation type="journal article" date="2014" name="Int. J. Syst. Evol. Microbiol.">
        <title>Complete genome of a new Firmicutes species belonging to the dominant human colonic microbiota ('Ruminococcus bicirculans') reveals two chromosomes and a selective capacity to utilize plant glucans.</title>
        <authorList>
            <consortium name="NISC Comparative Sequencing Program"/>
            <person name="Wegmann U."/>
            <person name="Louis P."/>
            <person name="Goesmann A."/>
            <person name="Henrissat B."/>
            <person name="Duncan S.H."/>
            <person name="Flint H.J."/>
        </authorList>
    </citation>
    <scope>NUCLEOTIDE SEQUENCE</scope>
    <source>
        <strain evidence="3">VKM B-1499</strain>
    </source>
</reference>
<keyword evidence="1" id="KW-0472">Membrane</keyword>
<reference evidence="3" key="2">
    <citation type="submission" date="2023-01" db="EMBL/GenBank/DDBJ databases">
        <authorList>
            <person name="Sun Q."/>
            <person name="Evtushenko L."/>
        </authorList>
    </citation>
    <scope>NUCLEOTIDE SEQUENCE</scope>
    <source>
        <strain evidence="3">VKM B-1499</strain>
    </source>
</reference>
<name>A0ABQ5T4J5_9CAUL</name>
<feature type="domain" description="CAAX prenyl protease 2/Lysostaphin resistance protein A-like" evidence="2">
    <location>
        <begin position="133"/>
        <end position="233"/>
    </location>
</feature>
<gene>
    <name evidence="3" type="ORF">GCM10017620_03010</name>
</gene>
<comment type="caution">
    <text evidence="3">The sequence shown here is derived from an EMBL/GenBank/DDBJ whole genome shotgun (WGS) entry which is preliminary data.</text>
</comment>
<feature type="transmembrane region" description="Helical" evidence="1">
    <location>
        <begin position="33"/>
        <end position="54"/>
    </location>
</feature>
<evidence type="ECO:0000259" key="2">
    <source>
        <dbReference type="Pfam" id="PF02517"/>
    </source>
</evidence>
<protein>
    <recommendedName>
        <fullName evidence="2">CAAX prenyl protease 2/Lysostaphin resistance protein A-like domain-containing protein</fullName>
    </recommendedName>
</protein>
<evidence type="ECO:0000256" key="1">
    <source>
        <dbReference type="SAM" id="Phobius"/>
    </source>
</evidence>
<dbReference type="InterPro" id="IPR003675">
    <property type="entry name" value="Rce1/LyrA-like_dom"/>
</dbReference>
<feature type="transmembrane region" description="Helical" evidence="1">
    <location>
        <begin position="6"/>
        <end position="26"/>
    </location>
</feature>
<feature type="transmembrane region" description="Helical" evidence="1">
    <location>
        <begin position="104"/>
        <end position="122"/>
    </location>
</feature>
<feature type="transmembrane region" description="Helical" evidence="1">
    <location>
        <begin position="66"/>
        <end position="84"/>
    </location>
</feature>
<sequence length="238" mass="25358">MDGFIGILGVIALLLGVGGLLGWGLPGRLSWRWLLVAAGLVLLNDLMLTNGYGLFPDLLPKSDWNWQGKILALVATLAVGALPAFGRRRSGLTLQQAAGSLKTVLPVAGLYVGLFLVLAMVFPNEPAGPETLAFQLTMPGLEEEAFYRGVLLVALGEAFAGRVRILGVDWGLGAVLSCALFGLAHAFGYNDGRFSFDLMTMALTALPSLIAVWLVLKTRSLLLPVLLHNFGNAIMLMI</sequence>
<accession>A0ABQ5T4J5</accession>
<dbReference type="NCBIfam" id="NF047635">
    <property type="entry name" value="CPBP_Sphingo"/>
    <property type="match status" value="1"/>
</dbReference>